<proteinExistence type="predicted"/>
<feature type="chain" id="PRO_5003840323" evidence="1">
    <location>
        <begin position="19"/>
        <end position="541"/>
    </location>
</feature>
<dbReference type="AlphaFoldDB" id="K0RJB6"/>
<keyword evidence="1" id="KW-0732">Signal</keyword>
<protein>
    <submittedName>
        <fullName evidence="2">Uncharacterized protein</fullName>
    </submittedName>
</protein>
<sequence length="541" mass="58965">MMSFIIYASLSLVVAALAAGSTRDGKSRTPPIEDRLASSADTIPYTTLSHSQSSGFGGKLTAIFDNAGDFAEFWAKHTSGRYPPEPAPDVDFSKDIVAAIFWGQKHSWGYVLDVTSIDWIDPNDFEVAINYDLSCPIGMVAAAISQPHQIIQFAKAGRVGFKPNYKATPLHFMINMETGDQAEADRVASEVNRLEGVYGYREDNPVRALCFSWGSCMIEGHMDSTKYTEAEARDLLEGIAGDTVDVFGGGDCDADSGFMTFPPTTAIVPPPTMDIDSEDLALDVLRTPPSGDIPMEYETLGMGSESGVTGRLLTTFDNAQDFESFWAEHTSNTNDPLPLPNVDFRSEMVAALFWGQRTSDGFFLGVTSVSLTDSNDPEATISYNLECAGGTADTILTQPHQIVKFSYASRVKFNPTYVQYPIGFFLEFDTTDEDELGRIYDEIESLPGLVELDSKWFCHEGYDSCEVHGGLDVAMYGTSEARELLEGVNDGDVNIMEIFHGIPCDESTGEDLPPPLLSLETDATGRGRLGGGPVMATYKKE</sequence>
<organism evidence="2 3">
    <name type="scientific">Thalassiosira oceanica</name>
    <name type="common">Marine diatom</name>
    <dbReference type="NCBI Taxonomy" id="159749"/>
    <lineage>
        <taxon>Eukaryota</taxon>
        <taxon>Sar</taxon>
        <taxon>Stramenopiles</taxon>
        <taxon>Ochrophyta</taxon>
        <taxon>Bacillariophyta</taxon>
        <taxon>Coscinodiscophyceae</taxon>
        <taxon>Thalassiosirophycidae</taxon>
        <taxon>Thalassiosirales</taxon>
        <taxon>Thalassiosiraceae</taxon>
        <taxon>Thalassiosira</taxon>
    </lineage>
</organism>
<dbReference type="Proteomes" id="UP000266841">
    <property type="component" value="Unassembled WGS sequence"/>
</dbReference>
<feature type="signal peptide" evidence="1">
    <location>
        <begin position="1"/>
        <end position="18"/>
    </location>
</feature>
<name>K0RJB6_THAOC</name>
<gene>
    <name evidence="2" type="ORF">THAOC_34565</name>
</gene>
<dbReference type="EMBL" id="AGNL01047560">
    <property type="protein sequence ID" value="EJK46752.1"/>
    <property type="molecule type" value="Genomic_DNA"/>
</dbReference>
<reference evidence="2 3" key="1">
    <citation type="journal article" date="2012" name="Genome Biol.">
        <title>Genome and low-iron response of an oceanic diatom adapted to chronic iron limitation.</title>
        <authorList>
            <person name="Lommer M."/>
            <person name="Specht M."/>
            <person name="Roy A.S."/>
            <person name="Kraemer L."/>
            <person name="Andreson R."/>
            <person name="Gutowska M.A."/>
            <person name="Wolf J."/>
            <person name="Bergner S.V."/>
            <person name="Schilhabel M.B."/>
            <person name="Klostermeier U.C."/>
            <person name="Beiko R.G."/>
            <person name="Rosenstiel P."/>
            <person name="Hippler M."/>
            <person name="Laroche J."/>
        </authorList>
    </citation>
    <scope>NUCLEOTIDE SEQUENCE [LARGE SCALE GENOMIC DNA]</scope>
    <source>
        <strain evidence="2 3">CCMP1005</strain>
    </source>
</reference>
<evidence type="ECO:0000313" key="2">
    <source>
        <dbReference type="EMBL" id="EJK46752.1"/>
    </source>
</evidence>
<comment type="caution">
    <text evidence="2">The sequence shown here is derived from an EMBL/GenBank/DDBJ whole genome shotgun (WGS) entry which is preliminary data.</text>
</comment>
<keyword evidence="3" id="KW-1185">Reference proteome</keyword>
<accession>K0RJB6</accession>
<evidence type="ECO:0000256" key="1">
    <source>
        <dbReference type="SAM" id="SignalP"/>
    </source>
</evidence>
<evidence type="ECO:0000313" key="3">
    <source>
        <dbReference type="Proteomes" id="UP000266841"/>
    </source>
</evidence>